<comment type="caution">
    <text evidence="2">The sequence shown here is derived from an EMBL/GenBank/DDBJ whole genome shotgun (WGS) entry which is preliminary data.</text>
</comment>
<gene>
    <name evidence="2" type="ORF">EW142_03975</name>
</gene>
<reference evidence="2 3" key="1">
    <citation type="submission" date="2019-02" db="EMBL/GenBank/DDBJ databases">
        <title>Draft genome sequence of Muricauda sp. 176CP4-71.</title>
        <authorList>
            <person name="Park J.-S."/>
        </authorList>
    </citation>
    <scope>NUCLEOTIDE SEQUENCE [LARGE SCALE GENOMIC DNA]</scope>
    <source>
        <strain evidence="2 3">176CP4-71</strain>
    </source>
</reference>
<accession>A0A4Q8QJN5</accession>
<organism evidence="2 3">
    <name type="scientific">Flagellimonas allohymeniacidonis</name>
    <dbReference type="NCBI Taxonomy" id="2517819"/>
    <lineage>
        <taxon>Bacteria</taxon>
        <taxon>Pseudomonadati</taxon>
        <taxon>Bacteroidota</taxon>
        <taxon>Flavobacteriia</taxon>
        <taxon>Flavobacteriales</taxon>
        <taxon>Flavobacteriaceae</taxon>
        <taxon>Flagellimonas</taxon>
    </lineage>
</organism>
<evidence type="ECO:0000313" key="3">
    <source>
        <dbReference type="Proteomes" id="UP000291981"/>
    </source>
</evidence>
<dbReference type="AlphaFoldDB" id="A0A4Q8QJN5"/>
<protein>
    <recommendedName>
        <fullName evidence="4">Lipoprotein</fullName>
    </recommendedName>
</protein>
<evidence type="ECO:0000313" key="2">
    <source>
        <dbReference type="EMBL" id="TAI48963.1"/>
    </source>
</evidence>
<sequence>MKKLFVMLAVFAVSISCSENEIENPVQVSEEPTATNALGPIVCTGYGIFSNSVYDCGWRRGYEDWVFHYNSVVTQQSYPPCYKIRIVVGSGTVGIKWNTALFAQQIIQQTQNQYQTYYNNLFNNTVGDFNQGKIAGYLAGRGQEPYTANSEDVCP</sequence>
<dbReference type="EMBL" id="SGIU01000001">
    <property type="protein sequence ID" value="TAI48963.1"/>
    <property type="molecule type" value="Genomic_DNA"/>
</dbReference>
<feature type="chain" id="PRO_5020804681" description="Lipoprotein" evidence="1">
    <location>
        <begin position="19"/>
        <end position="155"/>
    </location>
</feature>
<evidence type="ECO:0000256" key="1">
    <source>
        <dbReference type="SAM" id="SignalP"/>
    </source>
</evidence>
<dbReference type="PROSITE" id="PS51257">
    <property type="entry name" value="PROKAR_LIPOPROTEIN"/>
    <property type="match status" value="1"/>
</dbReference>
<dbReference type="OrthoDB" id="9860080at2"/>
<evidence type="ECO:0008006" key="4">
    <source>
        <dbReference type="Google" id="ProtNLM"/>
    </source>
</evidence>
<keyword evidence="1" id="KW-0732">Signal</keyword>
<dbReference type="RefSeq" id="WP_130609962.1">
    <property type="nucleotide sequence ID" value="NZ_SGIU01000001.1"/>
</dbReference>
<proteinExistence type="predicted"/>
<dbReference type="Proteomes" id="UP000291981">
    <property type="component" value="Unassembled WGS sequence"/>
</dbReference>
<name>A0A4Q8QJN5_9FLAO</name>
<keyword evidence="3" id="KW-1185">Reference proteome</keyword>
<feature type="signal peptide" evidence="1">
    <location>
        <begin position="1"/>
        <end position="18"/>
    </location>
</feature>